<dbReference type="GO" id="GO:0004674">
    <property type="term" value="F:protein serine/threonine kinase activity"/>
    <property type="evidence" value="ECO:0007669"/>
    <property type="project" value="TreeGrafter"/>
</dbReference>
<sequence length="1389" mass="152556">MATVIPIGEPVNEAERQAIAFLRDHLPSGYLVLHNFEIVRDGETFEVDVAVVAPHAVFLVDVKGTRGLIDVYGPKWYPEGRQPFSSPLAKLRGHAKAVKGIITSSQPGRRDLEDIYVDAAVVLTALDVTLADPGGRDLPNVTTLKKAAAFFTNAARIPAGKSKNIGAHHNIILKALQGVAKPRKGPQVFGNWTVLEKLGGTDTYTEYRVYNAFAGPKATALIRAYQADPYKPPEEREKQKLLISTAFRTLSTTPGHPGIVGVRDFFPNEAEDKYFLVTEDVAGQALRVHIAKPTLALTLDQKNTVAVDLLNALSHLAQHKVVHRNLSPANVLVGTDGRARLTGFDFARPGTDHSRTIAHEIVDDLDPAYMAPEIHGEPAAATPASDLFSVGLVLYELFTGDRPFKTPTELFEQKAVFAVKPSAARPELPKDFDAWLQKLCTFDPGERPSAAWALTELKILLDPSAASAPVAGAPPSAPSLAPAAPQLDYANLLPNTQLTPKYVIEKRLGKPGSFAVAYKVIDTLGDVSRAVKLVLRDRVSTVDRLKKEYKTLLQIPDHANVVKVIDADLIPGGPPFIVFEFIEGFDVGEMIDGNALTREDALELGRHVAAGLVHLHEHGVYHCDIKPRNLLWTGKGTKIIDFNVSVAAKDEERRGGGSRRYVPPDLVVEDVPSASDLVDRDLYALGLSLYEAMTNRYPWDHAQVPPPGRPAADPRELSGLADIAPELADVMLKAIAPKRADRYATAADFQRALASIPAARRAPQPLTPVPVSWGVLGDGGNGKHSGHGNGGSGATIPPNTNPYVRHLLTVYSQSKHSNAGTRGLDVISEQTYVETALDRELLPSVLSGELALVVISGNAGDGKTAFLQKLERKAADEQALVDHSLPNGARIELRGRTFLSNYDGSQDEGDQKNDDVLRAFLAPFKGNDAQGWTASKETRLIAINEGRLVDFLEANSHDFPALTALVKEGLRTGEPKGGVAVVNLNLRSVVVDPQGSNNSILERLVNRMTHEKFWEPCHGCDLKDRCYAFHNAQTIQDETAGKHVVERLKSLYAITHLRGRLHITLRDLRSALAYMLVGTRDCDEIHALYKNGQRDEVVQGFYFNSWMGGDAPNADRLLTLLSEVDVAAADDPRLDRALDFVSPSEDRTLFRFEQRGGYDREVLRSLYDELPRDVSGKASEHRAEAHRRFIAMARRRAFFERRDAGWRSMLPYKTADELLTVVRGDKGAESLLDPLLVAINRGEGLTRPERIGNNLALEVRRVESGSVRSYRLYPRERFSLSLADQASRSRFVEHMPTGLVLRYADTAGLDAELLVSLDVYEMLRRLNEGYRPSVEEEQGYYLSLAVFKNLLGSAPYQEVLLSTSGHDFYRVARQADGRLEMTRAKEGAV</sequence>
<proteinExistence type="predicted"/>
<dbReference type="SUPFAM" id="SSF56112">
    <property type="entry name" value="Protein kinase-like (PK-like)"/>
    <property type="match status" value="2"/>
</dbReference>
<evidence type="ECO:0000313" key="7">
    <source>
        <dbReference type="EMBL" id="KYF75617.1"/>
    </source>
</evidence>
<organism evidence="7 8">
    <name type="scientific">Sorangium cellulosum</name>
    <name type="common">Polyangium cellulosum</name>
    <dbReference type="NCBI Taxonomy" id="56"/>
    <lineage>
        <taxon>Bacteria</taxon>
        <taxon>Pseudomonadati</taxon>
        <taxon>Myxococcota</taxon>
        <taxon>Polyangia</taxon>
        <taxon>Polyangiales</taxon>
        <taxon>Polyangiaceae</taxon>
        <taxon>Sorangium</taxon>
    </lineage>
</organism>
<evidence type="ECO:0000259" key="6">
    <source>
        <dbReference type="PROSITE" id="PS50965"/>
    </source>
</evidence>
<evidence type="ECO:0000256" key="2">
    <source>
        <dbReference type="ARBA" id="ARBA00022741"/>
    </source>
</evidence>
<evidence type="ECO:0000256" key="4">
    <source>
        <dbReference type="ARBA" id="ARBA00022840"/>
    </source>
</evidence>
<protein>
    <recommendedName>
        <fullName evidence="9">Protein kinase</fullName>
    </recommendedName>
</protein>
<dbReference type="NCBIfam" id="NF047741">
    <property type="entry name" value="antiphage_MADS6"/>
    <property type="match status" value="1"/>
</dbReference>
<dbReference type="PROSITE" id="PS50011">
    <property type="entry name" value="PROTEIN_KINASE_DOM"/>
    <property type="match status" value="2"/>
</dbReference>
<evidence type="ECO:0000256" key="3">
    <source>
        <dbReference type="ARBA" id="ARBA00022777"/>
    </source>
</evidence>
<dbReference type="Proteomes" id="UP000075635">
    <property type="component" value="Unassembled WGS sequence"/>
</dbReference>
<name>A0A150R5R7_SORCE</name>
<feature type="domain" description="NERD" evidence="6">
    <location>
        <begin position="10"/>
        <end position="121"/>
    </location>
</feature>
<dbReference type="InterPro" id="IPR000719">
    <property type="entry name" value="Prot_kinase_dom"/>
</dbReference>
<dbReference type="Pfam" id="PF08378">
    <property type="entry name" value="NERD"/>
    <property type="match status" value="1"/>
</dbReference>
<evidence type="ECO:0000256" key="1">
    <source>
        <dbReference type="ARBA" id="ARBA00022679"/>
    </source>
</evidence>
<dbReference type="SMART" id="SM00220">
    <property type="entry name" value="S_TKc"/>
    <property type="match status" value="2"/>
</dbReference>
<dbReference type="PANTHER" id="PTHR43289">
    <property type="entry name" value="MITOGEN-ACTIVATED PROTEIN KINASE KINASE KINASE 20-RELATED"/>
    <property type="match status" value="1"/>
</dbReference>
<evidence type="ECO:0000259" key="5">
    <source>
        <dbReference type="PROSITE" id="PS50011"/>
    </source>
</evidence>
<dbReference type="GO" id="GO:0005524">
    <property type="term" value="F:ATP binding"/>
    <property type="evidence" value="ECO:0007669"/>
    <property type="project" value="UniProtKB-KW"/>
</dbReference>
<dbReference type="PROSITE" id="PS50965">
    <property type="entry name" value="NERD"/>
    <property type="match status" value="1"/>
</dbReference>
<dbReference type="InterPro" id="IPR011528">
    <property type="entry name" value="NERD"/>
</dbReference>
<keyword evidence="3" id="KW-0418">Kinase</keyword>
<dbReference type="Pfam" id="PF00069">
    <property type="entry name" value="Pkinase"/>
    <property type="match status" value="2"/>
</dbReference>
<reference evidence="7 8" key="1">
    <citation type="submission" date="2014-02" db="EMBL/GenBank/DDBJ databases">
        <title>The small core and large imbalanced accessory genome model reveals a collaborative survival strategy of Sorangium cellulosum strains in nature.</title>
        <authorList>
            <person name="Han K."/>
            <person name="Peng R."/>
            <person name="Blom J."/>
            <person name="Li Y.-Z."/>
        </authorList>
    </citation>
    <scope>NUCLEOTIDE SEQUENCE [LARGE SCALE GENOMIC DNA]</scope>
    <source>
        <strain evidence="7 8">So0011-07</strain>
    </source>
</reference>
<evidence type="ECO:0000313" key="8">
    <source>
        <dbReference type="Proteomes" id="UP000075635"/>
    </source>
</evidence>
<accession>A0A150R5R7</accession>
<dbReference type="CDD" id="cd14014">
    <property type="entry name" value="STKc_PknB_like"/>
    <property type="match status" value="2"/>
</dbReference>
<gene>
    <name evidence="7" type="ORF">BE17_48155</name>
</gene>
<evidence type="ECO:0008006" key="9">
    <source>
        <dbReference type="Google" id="ProtNLM"/>
    </source>
</evidence>
<dbReference type="InterPro" id="IPR011009">
    <property type="entry name" value="Kinase-like_dom_sf"/>
</dbReference>
<keyword evidence="2" id="KW-0547">Nucleotide-binding</keyword>
<dbReference type="EMBL" id="JEMB01003104">
    <property type="protein sequence ID" value="KYF75617.1"/>
    <property type="molecule type" value="Genomic_DNA"/>
</dbReference>
<keyword evidence="4" id="KW-0067">ATP-binding</keyword>
<feature type="domain" description="Protein kinase" evidence="5">
    <location>
        <begin position="192"/>
        <end position="461"/>
    </location>
</feature>
<feature type="domain" description="Protein kinase" evidence="5">
    <location>
        <begin position="503"/>
        <end position="754"/>
    </location>
</feature>
<dbReference type="PANTHER" id="PTHR43289:SF6">
    <property type="entry name" value="SERINE_THREONINE-PROTEIN KINASE NEKL-3"/>
    <property type="match status" value="1"/>
</dbReference>
<comment type="caution">
    <text evidence="7">The sequence shown here is derived from an EMBL/GenBank/DDBJ whole genome shotgun (WGS) entry which is preliminary data.</text>
</comment>
<dbReference type="Gene3D" id="1.10.510.10">
    <property type="entry name" value="Transferase(Phosphotransferase) domain 1"/>
    <property type="match status" value="2"/>
</dbReference>
<keyword evidence="1" id="KW-0808">Transferase</keyword>
<dbReference type="Gene3D" id="3.30.200.20">
    <property type="entry name" value="Phosphorylase Kinase, domain 1"/>
    <property type="match status" value="1"/>
</dbReference>